<feature type="region of interest" description="Disordered" evidence="1">
    <location>
        <begin position="75"/>
        <end position="241"/>
    </location>
</feature>
<sequence>MPQWHTHKESKRPMAHRGCQSTNVKTTCIKTLRATRYKEHMELENGQLPSGRMRNPNRVPKIKEVKTSVQPRAHRGHYNFKEPPGSNQQSPDPNIWVPTRPRRPNTILEKKDRTHVQPRAHQDRYIPKGPPGSHTTSGSIYTRVTIRSPDQREKPCILIRPTGPITETSRFQPRSPDLIRESPDSYIASGPQSRSQDLEKRPPGLDKRPCGLTGTSGSQTRSKDPRRAYAPPSPMIPGSSCNLRITRSFSRLQETMF</sequence>
<feature type="compositionally biased region" description="Basic and acidic residues" evidence="1">
    <location>
        <begin position="108"/>
        <end position="126"/>
    </location>
</feature>
<reference evidence="2" key="1">
    <citation type="submission" date="2019-12" db="EMBL/GenBank/DDBJ databases">
        <title>Genome sequencing and annotation of Brassica cretica.</title>
        <authorList>
            <person name="Studholme D.J."/>
            <person name="Sarris P."/>
        </authorList>
    </citation>
    <scope>NUCLEOTIDE SEQUENCE</scope>
    <source>
        <strain evidence="2">PFS-109/04</strain>
        <tissue evidence="2">Leaf</tissue>
    </source>
</reference>
<evidence type="ECO:0000313" key="3">
    <source>
        <dbReference type="Proteomes" id="UP000712600"/>
    </source>
</evidence>
<feature type="compositionally biased region" description="Basic and acidic residues" evidence="1">
    <location>
        <begin position="196"/>
        <end position="209"/>
    </location>
</feature>
<protein>
    <submittedName>
        <fullName evidence="2">Uncharacterized protein</fullName>
    </submittedName>
</protein>
<feature type="region of interest" description="Disordered" evidence="1">
    <location>
        <begin position="1"/>
        <end position="20"/>
    </location>
</feature>
<evidence type="ECO:0000256" key="1">
    <source>
        <dbReference type="SAM" id="MobiDB-lite"/>
    </source>
</evidence>
<dbReference type="EMBL" id="QGKX02001621">
    <property type="protein sequence ID" value="KAF3502335.1"/>
    <property type="molecule type" value="Genomic_DNA"/>
</dbReference>
<feature type="compositionally biased region" description="Polar residues" evidence="1">
    <location>
        <begin position="133"/>
        <end position="142"/>
    </location>
</feature>
<dbReference type="Proteomes" id="UP000712600">
    <property type="component" value="Unassembled WGS sequence"/>
</dbReference>
<comment type="caution">
    <text evidence="2">The sequence shown here is derived from an EMBL/GenBank/DDBJ whole genome shotgun (WGS) entry which is preliminary data.</text>
</comment>
<dbReference type="AlphaFoldDB" id="A0A8S9NFA2"/>
<proteinExistence type="predicted"/>
<name>A0A8S9NFA2_BRACR</name>
<evidence type="ECO:0000313" key="2">
    <source>
        <dbReference type="EMBL" id="KAF3502335.1"/>
    </source>
</evidence>
<accession>A0A8S9NFA2</accession>
<gene>
    <name evidence="2" type="ORF">F2Q69_00042263</name>
</gene>
<organism evidence="2 3">
    <name type="scientific">Brassica cretica</name>
    <name type="common">Mustard</name>
    <dbReference type="NCBI Taxonomy" id="69181"/>
    <lineage>
        <taxon>Eukaryota</taxon>
        <taxon>Viridiplantae</taxon>
        <taxon>Streptophyta</taxon>
        <taxon>Embryophyta</taxon>
        <taxon>Tracheophyta</taxon>
        <taxon>Spermatophyta</taxon>
        <taxon>Magnoliopsida</taxon>
        <taxon>eudicotyledons</taxon>
        <taxon>Gunneridae</taxon>
        <taxon>Pentapetalae</taxon>
        <taxon>rosids</taxon>
        <taxon>malvids</taxon>
        <taxon>Brassicales</taxon>
        <taxon>Brassicaceae</taxon>
        <taxon>Brassiceae</taxon>
        <taxon>Brassica</taxon>
    </lineage>
</organism>